<evidence type="ECO:0000313" key="5">
    <source>
        <dbReference type="Proteomes" id="UP000678499"/>
    </source>
</evidence>
<dbReference type="AlphaFoldDB" id="A0A7R9BME9"/>
<feature type="transmembrane region" description="Helical" evidence="2">
    <location>
        <begin position="934"/>
        <end position="955"/>
    </location>
</feature>
<dbReference type="Proteomes" id="UP000678499">
    <property type="component" value="Unassembled WGS sequence"/>
</dbReference>
<name>A0A7R9BME9_9CRUS</name>
<keyword evidence="3" id="KW-0732">Signal</keyword>
<accession>A0A7R9BME9</accession>
<protein>
    <submittedName>
        <fullName evidence="4">Uncharacterized protein</fullName>
    </submittedName>
</protein>
<keyword evidence="2" id="KW-1133">Transmembrane helix</keyword>
<evidence type="ECO:0000313" key="4">
    <source>
        <dbReference type="EMBL" id="CAD7277210.1"/>
    </source>
</evidence>
<dbReference type="EMBL" id="CAJPEX010000831">
    <property type="protein sequence ID" value="CAG0917362.1"/>
    <property type="molecule type" value="Genomic_DNA"/>
</dbReference>
<keyword evidence="2" id="KW-0812">Transmembrane</keyword>
<feature type="compositionally biased region" description="Basic and acidic residues" evidence="1">
    <location>
        <begin position="1007"/>
        <end position="1018"/>
    </location>
</feature>
<evidence type="ECO:0000256" key="2">
    <source>
        <dbReference type="SAM" id="Phobius"/>
    </source>
</evidence>
<keyword evidence="5" id="KW-1185">Reference proteome</keyword>
<reference evidence="4" key="1">
    <citation type="submission" date="2020-11" db="EMBL/GenBank/DDBJ databases">
        <authorList>
            <person name="Tran Van P."/>
        </authorList>
    </citation>
    <scope>NUCLEOTIDE SEQUENCE</scope>
</reference>
<feature type="region of interest" description="Disordered" evidence="1">
    <location>
        <begin position="999"/>
        <end position="1018"/>
    </location>
</feature>
<keyword evidence="2" id="KW-0472">Membrane</keyword>
<gene>
    <name evidence="4" type="ORF">NMOB1V02_LOCUS4946</name>
</gene>
<evidence type="ECO:0000256" key="3">
    <source>
        <dbReference type="SAM" id="SignalP"/>
    </source>
</evidence>
<feature type="signal peptide" evidence="3">
    <location>
        <begin position="1"/>
        <end position="23"/>
    </location>
</feature>
<proteinExistence type="predicted"/>
<sequence>MGNPGRFLETCAIILAVAASVKTGAVYTELNTAGTKQHHIRVPENYYIMIELHKKDNFWKTGPENSLRIGEGRVEKFVDVDKVLATLQPKDPEAIRVPVLTNAAFVIYDIKVPMETTRYSTLTYKAYQMVSASEKIVSMDSTLVSPPLNSNKDDYQFAVTKTWHLVGNAGNTWQIKILGYFISTADDYIFCGEGTPENFKNNVLIEGDLVGKDIFLNTSEAFITFTSTLHTQKSQGFSLLVQQIPSLNSPQTCFNNCNFTASTGKIDSSRMAKNPTFRIVGSKDSLVMINLKKPESADLAKDLEITYGGPKSEAPDRKTTAEFYKNFAHLVKVEAETVRIPVPYNNVLVKFTGEGNFGFVMTYVVFPMKKSEVVIDEEGPVQILPPFGQDLDYASNARWRWRLNSSKDVSWVIKVKNFRLDPQSKDYLEFGTGRGKSRNVVLIASGTLADQEVVLDSKDSYIYLHTNLHLEASPGFELSVRRVARDRMARNDVASGAAQETLCWPDPAPPGTELPAEPQPECDANCNCLFTANQSYVWTPMFMQTSERAKLGYQNINVTGADFILLYMGEDSFPVASNGSGGVVGTSTNAVSFGRGLVSGSSANPPPGTVLTFTRETDYGETGEIRIPIVGNEAFGNFKYLMAPFLVNRDAFYFYKSFKMQQVLEIVDSDNGTQIMAPTEGNDYVFATEKTWQLVGLPGQTWSLEIKFIDIDFSVDTLILGIGDGQGFPDTTPMVFTEHSKITPRMVNLGYHDAFVKFVSTVHATPKKGFEILATRVGESWATTEPVDNATTPSPPILPSGNTKVQLSFLTLDFGKSLETVSGNENQTEEFLIRFQTAFAAVCNFFVERENVSLSESVVERFVLVKMRNCEPCFDQENCAKVDVNVTIPDASGNYFFTQKVLRSMMLKGIYRDKFEQEFKGTAQLDLHCDFTNWYLAIGGVLLGCGVLSFIGYYVSQSSQKIDTSQIVTSASLQSVSDKAVDYTAMDWAKNNEGLMMDDEDEEEEEIFRTESRFVDAP</sequence>
<dbReference type="EMBL" id="OA882868">
    <property type="protein sequence ID" value="CAD7277210.1"/>
    <property type="molecule type" value="Genomic_DNA"/>
</dbReference>
<organism evidence="4">
    <name type="scientific">Notodromas monacha</name>
    <dbReference type="NCBI Taxonomy" id="399045"/>
    <lineage>
        <taxon>Eukaryota</taxon>
        <taxon>Metazoa</taxon>
        <taxon>Ecdysozoa</taxon>
        <taxon>Arthropoda</taxon>
        <taxon>Crustacea</taxon>
        <taxon>Oligostraca</taxon>
        <taxon>Ostracoda</taxon>
        <taxon>Podocopa</taxon>
        <taxon>Podocopida</taxon>
        <taxon>Cypridocopina</taxon>
        <taxon>Cypridoidea</taxon>
        <taxon>Cyprididae</taxon>
        <taxon>Notodromas</taxon>
    </lineage>
</organism>
<feature type="chain" id="PRO_5036402960" evidence="3">
    <location>
        <begin position="24"/>
        <end position="1018"/>
    </location>
</feature>
<evidence type="ECO:0000256" key="1">
    <source>
        <dbReference type="SAM" id="MobiDB-lite"/>
    </source>
</evidence>